<organism evidence="1 2">
    <name type="scientific">Litorisediminicola beolgyonensis</name>
    <dbReference type="NCBI Taxonomy" id="1173614"/>
    <lineage>
        <taxon>Bacteria</taxon>
        <taxon>Pseudomonadati</taxon>
        <taxon>Pseudomonadota</taxon>
        <taxon>Alphaproteobacteria</taxon>
        <taxon>Rhodobacterales</taxon>
        <taxon>Paracoccaceae</taxon>
        <taxon>Litorisediminicola</taxon>
    </lineage>
</organism>
<name>A0ABW3ZFU9_9RHOB</name>
<dbReference type="InterPro" id="IPR029044">
    <property type="entry name" value="Nucleotide-diphossugar_trans"/>
</dbReference>
<keyword evidence="2" id="KW-1185">Reference proteome</keyword>
<dbReference type="Proteomes" id="UP001597135">
    <property type="component" value="Unassembled WGS sequence"/>
</dbReference>
<dbReference type="CDD" id="cd00761">
    <property type="entry name" value="Glyco_tranf_GTA_type"/>
    <property type="match status" value="1"/>
</dbReference>
<evidence type="ECO:0000313" key="1">
    <source>
        <dbReference type="EMBL" id="MFD1342051.1"/>
    </source>
</evidence>
<evidence type="ECO:0008006" key="3">
    <source>
        <dbReference type="Google" id="ProtNLM"/>
    </source>
</evidence>
<evidence type="ECO:0000313" key="2">
    <source>
        <dbReference type="Proteomes" id="UP001597135"/>
    </source>
</evidence>
<dbReference type="RefSeq" id="WP_386802116.1">
    <property type="nucleotide sequence ID" value="NZ_JBHTMU010000008.1"/>
</dbReference>
<protein>
    <recommendedName>
        <fullName evidence="3">Glycosyltransferase</fullName>
    </recommendedName>
</protein>
<dbReference type="SUPFAM" id="SSF53448">
    <property type="entry name" value="Nucleotide-diphospho-sugar transferases"/>
    <property type="match status" value="1"/>
</dbReference>
<gene>
    <name evidence="1" type="ORF">ACFQ4E_06445</name>
</gene>
<proteinExistence type="predicted"/>
<sequence>MKLAIITPVGPGHADLFASECAPSVKRAQEYSTGPFTEIRHLRMDDTEGKHGRSRRRNTALKAALADGIDWVFFLDADDLVAANAFDAFGRVIAAEPHLDAVWGVICEQDEFGEVQLRPDQPERLDSRDAFLATHPAYAVQIGGFVRTAVAATIGFETGMDTGEDYRFYRALWNGHRCAKRPEIFFVNRRGQHSTGPRSATGRDWVKSVEAQRRVELGLAPIHVPVEHAGTVIEMRVADLDAPDTATLLEGRLPQAEFYSRIEAHLPMGLSMLDICGHEAAPVLWALKHMGAVQVEICAAQNSEALADLARRNGVAARLKLQDTQLVAAGGPEAPAAQPESIAPDLVRLACPGRTLDRLAALEPMIAKLRPALIVEAGLDEMLPVVRDWARSARYRVSDSLRAGDRVHYFFLPQEQRHAR</sequence>
<dbReference type="EMBL" id="JBHTMU010000008">
    <property type="protein sequence ID" value="MFD1342051.1"/>
    <property type="molecule type" value="Genomic_DNA"/>
</dbReference>
<reference evidence="2" key="1">
    <citation type="journal article" date="2019" name="Int. J. Syst. Evol. Microbiol.">
        <title>The Global Catalogue of Microorganisms (GCM) 10K type strain sequencing project: providing services to taxonomists for standard genome sequencing and annotation.</title>
        <authorList>
            <consortium name="The Broad Institute Genomics Platform"/>
            <consortium name="The Broad Institute Genome Sequencing Center for Infectious Disease"/>
            <person name="Wu L."/>
            <person name="Ma J."/>
        </authorList>
    </citation>
    <scope>NUCLEOTIDE SEQUENCE [LARGE SCALE GENOMIC DNA]</scope>
    <source>
        <strain evidence="2">CCUG 62953</strain>
    </source>
</reference>
<accession>A0ABW3ZFU9</accession>
<comment type="caution">
    <text evidence="1">The sequence shown here is derived from an EMBL/GenBank/DDBJ whole genome shotgun (WGS) entry which is preliminary data.</text>
</comment>
<dbReference type="Gene3D" id="3.90.550.10">
    <property type="entry name" value="Spore Coat Polysaccharide Biosynthesis Protein SpsA, Chain A"/>
    <property type="match status" value="1"/>
</dbReference>